<evidence type="ECO:0000313" key="3">
    <source>
        <dbReference type="Proteomes" id="UP000585638"/>
    </source>
</evidence>
<dbReference type="Proteomes" id="UP000585638">
    <property type="component" value="Unassembled WGS sequence"/>
</dbReference>
<organism evidence="2 3">
    <name type="scientific">Kutzneria kofuensis</name>
    <dbReference type="NCBI Taxonomy" id="103725"/>
    <lineage>
        <taxon>Bacteria</taxon>
        <taxon>Bacillati</taxon>
        <taxon>Actinomycetota</taxon>
        <taxon>Actinomycetes</taxon>
        <taxon>Pseudonocardiales</taxon>
        <taxon>Pseudonocardiaceae</taxon>
        <taxon>Kutzneria</taxon>
    </lineage>
</organism>
<accession>A0A7W9NGE5</accession>
<feature type="region of interest" description="Disordered" evidence="1">
    <location>
        <begin position="58"/>
        <end position="87"/>
    </location>
</feature>
<comment type="caution">
    <text evidence="2">The sequence shown here is derived from an EMBL/GenBank/DDBJ whole genome shotgun (WGS) entry which is preliminary data.</text>
</comment>
<feature type="compositionally biased region" description="Basic and acidic residues" evidence="1">
    <location>
        <begin position="60"/>
        <end position="71"/>
    </location>
</feature>
<dbReference type="EMBL" id="JACHIR010000001">
    <property type="protein sequence ID" value="MBB5891008.1"/>
    <property type="molecule type" value="Genomic_DNA"/>
</dbReference>
<gene>
    <name evidence="2" type="ORF">BJ998_002204</name>
</gene>
<evidence type="ECO:0000256" key="1">
    <source>
        <dbReference type="SAM" id="MobiDB-lite"/>
    </source>
</evidence>
<evidence type="ECO:0000313" key="2">
    <source>
        <dbReference type="EMBL" id="MBB5891008.1"/>
    </source>
</evidence>
<protein>
    <submittedName>
        <fullName evidence="2">Uncharacterized protein</fullName>
    </submittedName>
</protein>
<dbReference type="RefSeq" id="WP_184860836.1">
    <property type="nucleotide sequence ID" value="NZ_BAAAWY010000038.1"/>
</dbReference>
<keyword evidence="3" id="KW-1185">Reference proteome</keyword>
<proteinExistence type="predicted"/>
<name>A0A7W9NGE5_9PSEU</name>
<sequence length="186" mass="20622">MTTTLPPVTVEMGYELRPDGSVWQQVTGHDGRTRYGRVYCFPDTERLCCSPQWISNDGDAPTRHADRDSTSTRDPGTPLPGARWATHDDIRPTYHPSEPCTADGLLVDDFPVAFAAVSCSTESERVFLDLGYHDQPDMPVTVLTMSMDTDKAIDAYRQLAGALRYLGVDTDALYPGHDVAMTHRTK</sequence>
<reference evidence="2 3" key="1">
    <citation type="submission" date="2020-08" db="EMBL/GenBank/DDBJ databases">
        <title>Sequencing the genomes of 1000 actinobacteria strains.</title>
        <authorList>
            <person name="Klenk H.-P."/>
        </authorList>
    </citation>
    <scope>NUCLEOTIDE SEQUENCE [LARGE SCALE GENOMIC DNA]</scope>
    <source>
        <strain evidence="2 3">DSM 43851</strain>
    </source>
</reference>
<dbReference type="AlphaFoldDB" id="A0A7W9NGE5"/>